<proteinExistence type="inferred from homology"/>
<dbReference type="OrthoDB" id="60033at2759"/>
<dbReference type="GO" id="GO:0003700">
    <property type="term" value="F:DNA-binding transcription factor activity"/>
    <property type="evidence" value="ECO:0007669"/>
    <property type="project" value="InterPro"/>
</dbReference>
<dbReference type="Proteomes" id="UP000740883">
    <property type="component" value="Unassembled WGS sequence"/>
</dbReference>
<dbReference type="EMBL" id="SBJO01000183">
    <property type="protein sequence ID" value="KAF9762352.1"/>
    <property type="molecule type" value="Genomic_DNA"/>
</dbReference>
<accession>A0A9P6GX84</accession>
<dbReference type="GO" id="GO:0005634">
    <property type="term" value="C:nucleus"/>
    <property type="evidence" value="ECO:0007669"/>
    <property type="project" value="UniProtKB-SubCell"/>
</dbReference>
<dbReference type="SMART" id="SM00415">
    <property type="entry name" value="HSF"/>
    <property type="match status" value="1"/>
</dbReference>
<dbReference type="SUPFAM" id="SSF46785">
    <property type="entry name" value="Winged helix' DNA-binding domain"/>
    <property type="match status" value="1"/>
</dbReference>
<comment type="subcellular location">
    <subcellularLocation>
        <location evidence="1">Nucleus</location>
    </subcellularLocation>
</comment>
<evidence type="ECO:0000256" key="4">
    <source>
        <dbReference type="RuleBase" id="RU004020"/>
    </source>
</evidence>
<keyword evidence="7" id="KW-1185">Reference proteome</keyword>
<dbReference type="GO" id="GO:0043565">
    <property type="term" value="F:sequence-specific DNA binding"/>
    <property type="evidence" value="ECO:0007669"/>
    <property type="project" value="InterPro"/>
</dbReference>
<organism evidence="6 7">
    <name type="scientific">Nosema granulosis</name>
    <dbReference type="NCBI Taxonomy" id="83296"/>
    <lineage>
        <taxon>Eukaryota</taxon>
        <taxon>Fungi</taxon>
        <taxon>Fungi incertae sedis</taxon>
        <taxon>Microsporidia</taxon>
        <taxon>Nosematidae</taxon>
        <taxon>Nosema</taxon>
    </lineage>
</organism>
<dbReference type="InterPro" id="IPR036388">
    <property type="entry name" value="WH-like_DNA-bd_sf"/>
</dbReference>
<evidence type="ECO:0000313" key="7">
    <source>
        <dbReference type="Proteomes" id="UP000740883"/>
    </source>
</evidence>
<keyword evidence="3" id="KW-0539">Nucleus</keyword>
<gene>
    <name evidence="6" type="primary">HSF</name>
    <name evidence="6" type="ORF">NGRA_2084</name>
</gene>
<evidence type="ECO:0000313" key="6">
    <source>
        <dbReference type="EMBL" id="KAF9762352.1"/>
    </source>
</evidence>
<dbReference type="Pfam" id="PF00447">
    <property type="entry name" value="HSF_DNA-bind"/>
    <property type="match status" value="1"/>
</dbReference>
<keyword evidence="2" id="KW-0238">DNA-binding</keyword>
<evidence type="ECO:0000256" key="2">
    <source>
        <dbReference type="ARBA" id="ARBA00023125"/>
    </source>
</evidence>
<sequence length="265" mass="31887">MKNDLNFNKVSKFVKKLYDIVSDDNIQDIRWTEEGNGFGIYNKDNFMKNILPLISKTREYSAFIRQLNLYGFIKVKSSTQLCEEYFHSNFQKNREDLLPFVKHEKEKNLSVYENKPRIIGVDPRYQEALECLSRRNYILENEVSHLKERVEKQECTINGLIEILSRMFQFSKSEEGTLQLMSNQKNFETLRLNHNEDPIQECRPQEKNKFVYNNFEDPKEIFQLARNNFELEKRKQAEENHRNLRREVFGDSDEEKNDICYDDFF</sequence>
<protein>
    <submittedName>
        <fullName evidence="6">Heat shock factor like protein</fullName>
    </submittedName>
</protein>
<dbReference type="PANTHER" id="PTHR10015:SF206">
    <property type="entry name" value="HSF-TYPE DNA-BINDING DOMAIN-CONTAINING PROTEIN"/>
    <property type="match status" value="1"/>
</dbReference>
<evidence type="ECO:0000256" key="1">
    <source>
        <dbReference type="ARBA" id="ARBA00004123"/>
    </source>
</evidence>
<dbReference type="InterPro" id="IPR000232">
    <property type="entry name" value="HSF_DNA-bd"/>
</dbReference>
<name>A0A9P6GX84_9MICR</name>
<comment type="similarity">
    <text evidence="4">Belongs to the HSF family.</text>
</comment>
<evidence type="ECO:0000259" key="5">
    <source>
        <dbReference type="SMART" id="SM00415"/>
    </source>
</evidence>
<feature type="domain" description="HSF-type DNA-binding" evidence="5">
    <location>
        <begin position="9"/>
        <end position="104"/>
    </location>
</feature>
<dbReference type="AlphaFoldDB" id="A0A9P6GX84"/>
<dbReference type="Gene3D" id="1.10.10.10">
    <property type="entry name" value="Winged helix-like DNA-binding domain superfamily/Winged helix DNA-binding domain"/>
    <property type="match status" value="1"/>
</dbReference>
<reference evidence="6 7" key="1">
    <citation type="journal article" date="2020" name="Genome Biol. Evol.">
        <title>Comparative genomics of strictly vertically transmitted, feminizing microsporidia endosymbionts of amphipod crustaceans.</title>
        <authorList>
            <person name="Cormier A."/>
            <person name="Chebbi M.A."/>
            <person name="Giraud I."/>
            <person name="Wattier R."/>
            <person name="Teixeira M."/>
            <person name="Gilbert C."/>
            <person name="Rigaud T."/>
            <person name="Cordaux R."/>
        </authorList>
    </citation>
    <scope>NUCLEOTIDE SEQUENCE [LARGE SCALE GENOMIC DNA]</scope>
    <source>
        <strain evidence="6 7">Ou3-Ou53</strain>
    </source>
</reference>
<dbReference type="InterPro" id="IPR036390">
    <property type="entry name" value="WH_DNA-bd_sf"/>
</dbReference>
<comment type="caution">
    <text evidence="6">The sequence shown here is derived from an EMBL/GenBank/DDBJ whole genome shotgun (WGS) entry which is preliminary data.</text>
</comment>
<keyword evidence="6" id="KW-0346">Stress response</keyword>
<evidence type="ECO:0000256" key="3">
    <source>
        <dbReference type="ARBA" id="ARBA00023242"/>
    </source>
</evidence>
<dbReference type="PANTHER" id="PTHR10015">
    <property type="entry name" value="HEAT SHOCK TRANSCRIPTION FACTOR"/>
    <property type="match status" value="1"/>
</dbReference>